<feature type="domain" description="FHA" evidence="1">
    <location>
        <begin position="23"/>
        <end position="72"/>
    </location>
</feature>
<dbReference type="RefSeq" id="WP_168923548.1">
    <property type="nucleotide sequence ID" value="NZ_CP051461.1"/>
</dbReference>
<dbReference type="Proteomes" id="UP000502041">
    <property type="component" value="Chromosome"/>
</dbReference>
<dbReference type="PROSITE" id="PS50006">
    <property type="entry name" value="FHA_DOMAIN"/>
    <property type="match status" value="1"/>
</dbReference>
<name>A0A6H2HEG9_9BURK</name>
<evidence type="ECO:0000313" key="2">
    <source>
        <dbReference type="EMBL" id="QJC58147.1"/>
    </source>
</evidence>
<dbReference type="InterPro" id="IPR000253">
    <property type="entry name" value="FHA_dom"/>
</dbReference>
<accession>A0A6H2HEG9</accession>
<dbReference type="AlphaFoldDB" id="A0A6H2HEG9"/>
<organism evidence="2 3">
    <name type="scientific">Polaromonas vacuolata</name>
    <dbReference type="NCBI Taxonomy" id="37448"/>
    <lineage>
        <taxon>Bacteria</taxon>
        <taxon>Pseudomonadati</taxon>
        <taxon>Pseudomonadota</taxon>
        <taxon>Betaproteobacteria</taxon>
        <taxon>Burkholderiales</taxon>
        <taxon>Comamonadaceae</taxon>
        <taxon>Polaromonas</taxon>
    </lineage>
</organism>
<dbReference type="KEGG" id="pvac:HC248_03484"/>
<keyword evidence="3" id="KW-1185">Reference proteome</keyword>
<dbReference type="PANTHER" id="PTHR23308">
    <property type="entry name" value="NUCLEAR INHIBITOR OF PROTEIN PHOSPHATASE-1"/>
    <property type="match status" value="1"/>
</dbReference>
<dbReference type="InterPro" id="IPR050923">
    <property type="entry name" value="Cell_Proc_Reg/RNA_Proc"/>
</dbReference>
<protein>
    <submittedName>
        <fullName evidence="2">Glycogen accumulation regulator GarA</fullName>
    </submittedName>
</protein>
<sequence length="209" mass="22345">MPKIIVSKDGVVINEVQLTKSRTSLGRRPYNDIVIDNLAVSGEHALVQISGEDVFLEDLNSTNGSCVNGKVVKRQLLQNKDVIEIGNFKIEYLSEPENSSVGSRHASESDTATRITAPHSVASFNASIKVLSGVAADREIVLVKVVTTIGKPGQAVATITKRAQGFVLVHVDGQERPLLNGLPIGDDAALLKNGDMLMLAGTAMQFVQD</sequence>
<dbReference type="Gene3D" id="2.60.200.20">
    <property type="match status" value="1"/>
</dbReference>
<dbReference type="SMART" id="SM00240">
    <property type="entry name" value="FHA"/>
    <property type="match status" value="1"/>
</dbReference>
<evidence type="ECO:0000259" key="1">
    <source>
        <dbReference type="PROSITE" id="PS50006"/>
    </source>
</evidence>
<dbReference type="InterPro" id="IPR008984">
    <property type="entry name" value="SMAD_FHA_dom_sf"/>
</dbReference>
<proteinExistence type="predicted"/>
<evidence type="ECO:0000313" key="3">
    <source>
        <dbReference type="Proteomes" id="UP000502041"/>
    </source>
</evidence>
<gene>
    <name evidence="2" type="primary">garA</name>
    <name evidence="2" type="ORF">HC248_03484</name>
</gene>
<dbReference type="SUPFAM" id="SSF49879">
    <property type="entry name" value="SMAD/FHA domain"/>
    <property type="match status" value="2"/>
</dbReference>
<reference evidence="2 3" key="1">
    <citation type="submission" date="2020-04" db="EMBL/GenBank/DDBJ databases">
        <title>Complete genome of a Psychrophilic, Marine, Gas Vacuolate Bacterium Polaromonas vacuolata KCTC 22033T.</title>
        <authorList>
            <person name="Hwang K."/>
            <person name="Kim K.M."/>
        </authorList>
    </citation>
    <scope>NUCLEOTIDE SEQUENCE [LARGE SCALE GENOMIC DNA]</scope>
    <source>
        <strain evidence="2 3">KCTC 22033</strain>
    </source>
</reference>
<dbReference type="CDD" id="cd00060">
    <property type="entry name" value="FHA"/>
    <property type="match status" value="1"/>
</dbReference>
<dbReference type="Pfam" id="PF00498">
    <property type="entry name" value="FHA"/>
    <property type="match status" value="1"/>
</dbReference>
<dbReference type="EMBL" id="CP051461">
    <property type="protein sequence ID" value="QJC58147.1"/>
    <property type="molecule type" value="Genomic_DNA"/>
</dbReference>